<accession>A0A0L0DKL1</accession>
<reference evidence="2 3" key="1">
    <citation type="submission" date="2010-05" db="EMBL/GenBank/DDBJ databases">
        <title>The Genome Sequence of Thecamonas trahens ATCC 50062.</title>
        <authorList>
            <consortium name="The Broad Institute Genome Sequencing Platform"/>
            <person name="Russ C."/>
            <person name="Cuomo C."/>
            <person name="Shea T."/>
            <person name="Young S.K."/>
            <person name="Zeng Q."/>
            <person name="Koehrsen M."/>
            <person name="Haas B."/>
            <person name="Borodovsky M."/>
            <person name="Guigo R."/>
            <person name="Alvarado L."/>
            <person name="Berlin A."/>
            <person name="Bochicchio J."/>
            <person name="Borenstein D."/>
            <person name="Chapman S."/>
            <person name="Chen Z."/>
            <person name="Freedman E."/>
            <person name="Gellesch M."/>
            <person name="Goldberg J."/>
            <person name="Griggs A."/>
            <person name="Gujja S."/>
            <person name="Heilman E."/>
            <person name="Heiman D."/>
            <person name="Hepburn T."/>
            <person name="Howarth C."/>
            <person name="Jen D."/>
            <person name="Larson L."/>
            <person name="Mehta T."/>
            <person name="Park D."/>
            <person name="Pearson M."/>
            <person name="Roberts A."/>
            <person name="Saif S."/>
            <person name="Shenoy N."/>
            <person name="Sisk P."/>
            <person name="Stolte C."/>
            <person name="Sykes S."/>
            <person name="Thomson T."/>
            <person name="Walk T."/>
            <person name="White J."/>
            <person name="Yandava C."/>
            <person name="Burger G."/>
            <person name="Gray M.W."/>
            <person name="Holland P.W.H."/>
            <person name="King N."/>
            <person name="Lang F.B.F."/>
            <person name="Roger A.J."/>
            <person name="Ruiz-Trillo I."/>
            <person name="Lander E."/>
            <person name="Nusbaum C."/>
        </authorList>
    </citation>
    <scope>NUCLEOTIDE SEQUENCE [LARGE SCALE GENOMIC DNA]</scope>
    <source>
        <strain evidence="2 3">ATCC 50062</strain>
    </source>
</reference>
<protein>
    <submittedName>
        <fullName evidence="2">Uncharacterized protein</fullName>
    </submittedName>
</protein>
<feature type="region of interest" description="Disordered" evidence="1">
    <location>
        <begin position="147"/>
        <end position="176"/>
    </location>
</feature>
<sequence>MGTGQKPEPLPRGHPMYPKVVRMAIEALASDEVAVVRDTAAWALTNIFISNAVPLLTSFSTSSIETPLSDFPELQEQLVEAVIARVDDTEALVSSNCCGILINMAISFASPLPLLEVTQTKLAATLTRAIDDLSVLSAALDEASAARAGASSSSTPRPGGVATPKSLLTPGTGSSASSRTFETALDAALEPTVAEQRLERALALVASVSGETVQAMSSTFGSAAPAVPEGYEAIRQAAYMRVFDAAAAASALFSLWYEVLESSNSNLMNPYFDPVEDRLVVDPAVVEQIEGVAAHLISLLFRGNLPAVRMSDETSPVSHRSRFAHVVGRIEFMSNTDGNGKCRFCSAAHEPPLADVRAFVLHALGPIVPLLLQSQRSIDVVCDLVDYVADVLEEDDINDSVHIAKAEASLVFSFAISILSSMPDLERELAPVCERVVDALSGPGLPELCYPVWQRCVQLLGSLAHHTADHLAPQFDEVVSRIISSAEHFLSHGEEHTHAGACALLTAEQSENMCGCNSPLSVAIAALCLADMVFIVADHMTENGRLETIFNFVLRVLKSAPAPDTPVDRSLESSCCAEHAAEAAAHAEKVAAAKRAVLSGPLADYESPFWTTVADSYTYFANLEAFFFSARSIVHFAVPEGGPVPGEFEPYARTILEHIRDSSPFLCPTRSAAIMAEAAALVGQLVTSYPVLATLATHNDIFDMVSVLVVYNRDTNEDSIAADFAEDTYAVLTEIKEAQARALDLAAGGFGPAVFEMLQALLPHGHWG</sequence>
<evidence type="ECO:0000256" key="1">
    <source>
        <dbReference type="SAM" id="MobiDB-lite"/>
    </source>
</evidence>
<evidence type="ECO:0000313" key="2">
    <source>
        <dbReference type="EMBL" id="KNC52914.1"/>
    </source>
</evidence>
<dbReference type="Proteomes" id="UP000054408">
    <property type="component" value="Unassembled WGS sequence"/>
</dbReference>
<dbReference type="InterPro" id="IPR011989">
    <property type="entry name" value="ARM-like"/>
</dbReference>
<dbReference type="RefSeq" id="XP_013754811.1">
    <property type="nucleotide sequence ID" value="XM_013899357.1"/>
</dbReference>
<proteinExistence type="predicted"/>
<dbReference type="GeneID" id="25567615"/>
<evidence type="ECO:0000313" key="3">
    <source>
        <dbReference type="Proteomes" id="UP000054408"/>
    </source>
</evidence>
<organism evidence="2 3">
    <name type="scientific">Thecamonas trahens ATCC 50062</name>
    <dbReference type="NCBI Taxonomy" id="461836"/>
    <lineage>
        <taxon>Eukaryota</taxon>
        <taxon>Apusozoa</taxon>
        <taxon>Apusomonadida</taxon>
        <taxon>Apusomonadidae</taxon>
        <taxon>Thecamonas</taxon>
    </lineage>
</organism>
<dbReference type="Gene3D" id="1.25.10.10">
    <property type="entry name" value="Leucine-rich Repeat Variant"/>
    <property type="match status" value="1"/>
</dbReference>
<dbReference type="SUPFAM" id="SSF48371">
    <property type="entry name" value="ARM repeat"/>
    <property type="match status" value="1"/>
</dbReference>
<dbReference type="EMBL" id="GL349477">
    <property type="protein sequence ID" value="KNC52914.1"/>
    <property type="molecule type" value="Genomic_DNA"/>
</dbReference>
<name>A0A0L0DKL1_THETB</name>
<dbReference type="InterPro" id="IPR016024">
    <property type="entry name" value="ARM-type_fold"/>
</dbReference>
<keyword evidence="3" id="KW-1185">Reference proteome</keyword>
<dbReference type="AlphaFoldDB" id="A0A0L0DKL1"/>
<gene>
    <name evidence="2" type="ORF">AMSG_09078</name>
</gene>